<keyword evidence="1" id="KW-0812">Transmembrane</keyword>
<feature type="transmembrane region" description="Helical" evidence="1">
    <location>
        <begin position="80"/>
        <end position="97"/>
    </location>
</feature>
<accession>A0A9Y1BMC1</accession>
<evidence type="ECO:0000256" key="1">
    <source>
        <dbReference type="SAM" id="Phobius"/>
    </source>
</evidence>
<dbReference type="Proteomes" id="UP001201020">
    <property type="component" value="Chromosome"/>
</dbReference>
<keyword evidence="1" id="KW-0472">Membrane</keyword>
<dbReference type="AlphaFoldDB" id="A0A9Y1BMC1"/>
<protein>
    <recommendedName>
        <fullName evidence="3">DUF3796 domain-containing protein</fullName>
    </recommendedName>
</protein>
<feature type="transmembrane region" description="Helical" evidence="1">
    <location>
        <begin position="38"/>
        <end position="59"/>
    </location>
</feature>
<feature type="transmembrane region" description="Helical" evidence="1">
    <location>
        <begin position="109"/>
        <end position="128"/>
    </location>
</feature>
<proteinExistence type="predicted"/>
<dbReference type="EMBL" id="CP084166">
    <property type="protein sequence ID" value="UJG41708.1"/>
    <property type="molecule type" value="Genomic_DNA"/>
</dbReference>
<organism evidence="2">
    <name type="scientific">Candidatus Heimdallarchaeum aukensis</name>
    <dbReference type="NCBI Taxonomy" id="2876573"/>
    <lineage>
        <taxon>Archaea</taxon>
        <taxon>Promethearchaeati</taxon>
        <taxon>Candidatus Heimdallarchaeota</taxon>
        <taxon>Candidatus Heimdallarchaeia (ex Rinke et al. 2021) (nom. nud.)</taxon>
        <taxon>Candidatus Heimdallarchaeales</taxon>
        <taxon>Candidatus Heimdallarchaeaceae</taxon>
        <taxon>Candidatus Heimdallarchaeum</taxon>
    </lineage>
</organism>
<reference evidence="2" key="1">
    <citation type="journal article" date="2022" name="Nat. Microbiol.">
        <title>Unique mobile elements and scalable gene flow at the prokaryote-eukaryote boundary revealed by circularized Asgard archaea genomes.</title>
        <authorList>
            <person name="Wu F."/>
            <person name="Speth D.R."/>
            <person name="Philosof A."/>
            <person name="Cremiere A."/>
            <person name="Narayanan A."/>
            <person name="Barco R.A."/>
            <person name="Connon S.A."/>
            <person name="Amend J.P."/>
            <person name="Antoshechkin I.A."/>
            <person name="Orphan V.J."/>
        </authorList>
    </citation>
    <scope>NUCLEOTIDE SEQUENCE</scope>
    <source>
        <strain evidence="2">PM71</strain>
    </source>
</reference>
<feature type="transmembrane region" description="Helical" evidence="1">
    <location>
        <begin position="148"/>
        <end position="174"/>
    </location>
</feature>
<name>A0A9Y1BMC1_9ARCH</name>
<sequence length="220" mass="25433">MNKYQSANLIKSGGFLLGFFYLFLILLNKAMLTVPYQGFNGINFLYFVVITGILGIGYASKEFTLDKETKWKYGRKSWKFAIIGSSSIFVSLLLFTIQELGKSDILEILGLLFMIIGNLACATEFFYLKQDLALKFEEEKVIKKPDYFMSIGFLLQALTFLIILIRYILFYFSYFTTLDIIAGSFAIISLFFIFFAAIKLNITFRAYPYMYEEEITLTKK</sequence>
<keyword evidence="1" id="KW-1133">Transmembrane helix</keyword>
<evidence type="ECO:0000313" key="2">
    <source>
        <dbReference type="EMBL" id="UJG41708.1"/>
    </source>
</evidence>
<evidence type="ECO:0008006" key="3">
    <source>
        <dbReference type="Google" id="ProtNLM"/>
    </source>
</evidence>
<feature type="transmembrane region" description="Helical" evidence="1">
    <location>
        <begin position="180"/>
        <end position="202"/>
    </location>
</feature>
<gene>
    <name evidence="2" type="ORF">K9W45_04390</name>
</gene>
<feature type="transmembrane region" description="Helical" evidence="1">
    <location>
        <begin position="12"/>
        <end position="32"/>
    </location>
</feature>